<keyword evidence="1" id="KW-0472">Membrane</keyword>
<dbReference type="AlphaFoldDB" id="F2F3D0"/>
<reference evidence="2 3" key="2">
    <citation type="journal article" date="2012" name="J. Biosci. Bioeng.">
        <title>Complete genome sequence and characterization of the N-acylhomoserine lactone-degrading gene of the potato leaf-associated Solibacillus silvestris.</title>
        <authorList>
            <person name="Morohoshi T."/>
            <person name="Tominaga Y."/>
            <person name="Someya N."/>
            <person name="Ikeda T."/>
        </authorList>
    </citation>
    <scope>NUCLEOTIDE SEQUENCE [LARGE SCALE GENOMIC DNA]</scope>
    <source>
        <strain evidence="2 3">StLB046</strain>
    </source>
</reference>
<dbReference type="Proteomes" id="UP000006691">
    <property type="component" value="Chromosome"/>
</dbReference>
<keyword evidence="3" id="KW-1185">Reference proteome</keyword>
<accession>F2F3D0</accession>
<dbReference type="EMBL" id="AP012157">
    <property type="protein sequence ID" value="BAK15878.1"/>
    <property type="molecule type" value="Genomic_DNA"/>
</dbReference>
<dbReference type="eggNOG" id="ENOG5032T6K">
    <property type="taxonomic scope" value="Bacteria"/>
</dbReference>
<reference evidence="3" key="1">
    <citation type="submission" date="2011-04" db="EMBL/GenBank/DDBJ databases">
        <title>Genome sequence of Solibacillus silvestris StLB046.</title>
        <authorList>
            <person name="Morohoshi T."/>
            <person name="Someya N."/>
            <person name="Ikeda T."/>
        </authorList>
    </citation>
    <scope>NUCLEOTIDE SEQUENCE [LARGE SCALE GENOMIC DNA]</scope>
    <source>
        <strain evidence="3">StLB046</strain>
    </source>
</reference>
<evidence type="ECO:0000256" key="1">
    <source>
        <dbReference type="SAM" id="Phobius"/>
    </source>
</evidence>
<feature type="transmembrane region" description="Helical" evidence="1">
    <location>
        <begin position="12"/>
        <end position="34"/>
    </location>
</feature>
<organism evidence="2 3">
    <name type="scientific">Solibacillus silvestris (strain StLB046)</name>
    <name type="common">Bacillus silvestris</name>
    <dbReference type="NCBI Taxonomy" id="1002809"/>
    <lineage>
        <taxon>Bacteria</taxon>
        <taxon>Bacillati</taxon>
        <taxon>Bacillota</taxon>
        <taxon>Bacilli</taxon>
        <taxon>Bacillales</taxon>
        <taxon>Caryophanaceae</taxon>
        <taxon>Solibacillus</taxon>
    </lineage>
</organism>
<dbReference type="HOGENOM" id="CLU_113289_0_0_9"/>
<protein>
    <submittedName>
        <fullName evidence="2">Translation initiation factor 2, alpha subunit</fullName>
    </submittedName>
</protein>
<proteinExistence type="predicted"/>
<gene>
    <name evidence="2" type="ordered locus">SSIL_1455</name>
</gene>
<dbReference type="PATRIC" id="fig|1002809.3.peg.1468"/>
<keyword evidence="1" id="KW-0812">Transmembrane</keyword>
<evidence type="ECO:0000313" key="2">
    <source>
        <dbReference type="EMBL" id="BAK15878.1"/>
    </source>
</evidence>
<dbReference type="STRING" id="1002809.SSIL_1455"/>
<evidence type="ECO:0000313" key="3">
    <source>
        <dbReference type="Proteomes" id="UP000006691"/>
    </source>
</evidence>
<keyword evidence="1" id="KW-1133">Transmembrane helix</keyword>
<dbReference type="GO" id="GO:0003743">
    <property type="term" value="F:translation initiation factor activity"/>
    <property type="evidence" value="ECO:0007669"/>
    <property type="project" value="UniProtKB-KW"/>
</dbReference>
<keyword evidence="2" id="KW-0648">Protein biosynthesis</keyword>
<name>F2F3D0_SOLSS</name>
<sequence length="201" mass="22624">MATMKALRNNAIFQAMFIGSITGLAGVILFVFILQLPTTTEEAAETIPTVQTPEEQQVQQQYFALQHGVFSNFDSAAQFLGTYPTLNKAAVVKVDEQYFVWSRLDTEKVETALTIVPTGFYKKITIMSSCPNPAEFQLPVTLKDSKMFSLEDTEAIDKQQVPKDWTALMTEVSKLSTNPNVVRLHMFINYFESLDCLKVTF</sequence>
<keyword evidence="2" id="KW-0396">Initiation factor</keyword>
<dbReference type="KEGG" id="siv:SSIL_1455"/>